<feature type="compositionally biased region" description="Basic and acidic residues" evidence="6">
    <location>
        <begin position="383"/>
        <end position="392"/>
    </location>
</feature>
<evidence type="ECO:0000256" key="3">
    <source>
        <dbReference type="ARBA" id="ARBA00022578"/>
    </source>
</evidence>
<keyword evidence="3" id="KW-0815">Transposition</keyword>
<dbReference type="GO" id="GO:0006313">
    <property type="term" value="P:DNA transposition"/>
    <property type="evidence" value="ECO:0007669"/>
    <property type="project" value="InterPro"/>
</dbReference>
<dbReference type="Proteomes" id="UP000305778">
    <property type="component" value="Unassembled WGS sequence"/>
</dbReference>
<evidence type="ECO:0000313" key="10">
    <source>
        <dbReference type="Proteomes" id="UP000305778"/>
    </source>
</evidence>
<evidence type="ECO:0000259" key="8">
    <source>
        <dbReference type="Pfam" id="PF22977"/>
    </source>
</evidence>
<feature type="non-terminal residue" evidence="9">
    <location>
        <position position="458"/>
    </location>
</feature>
<keyword evidence="4" id="KW-0238">DNA-binding</keyword>
<feature type="domain" description="Pvc16 N-terminal" evidence="7">
    <location>
        <begin position="42"/>
        <end position="107"/>
    </location>
</feature>
<accession>A0A4U0SQP5</accession>
<dbReference type="Pfam" id="PF00872">
    <property type="entry name" value="Transposase_mut"/>
    <property type="match status" value="1"/>
</dbReference>
<comment type="function">
    <text evidence="1">Required for the transposition of the insertion element.</text>
</comment>
<dbReference type="EMBL" id="SUMC01000004">
    <property type="protein sequence ID" value="TKA12296.1"/>
    <property type="molecule type" value="Genomic_DNA"/>
</dbReference>
<feature type="compositionally biased region" description="Polar residues" evidence="6">
    <location>
        <begin position="318"/>
        <end position="330"/>
    </location>
</feature>
<evidence type="ECO:0000256" key="6">
    <source>
        <dbReference type="SAM" id="MobiDB-lite"/>
    </source>
</evidence>
<comment type="similarity">
    <text evidence="2">Belongs to the transposase mutator family.</text>
</comment>
<dbReference type="InterPro" id="IPR001207">
    <property type="entry name" value="Transposase_mutator"/>
</dbReference>
<dbReference type="GO" id="GO:0004803">
    <property type="term" value="F:transposase activity"/>
    <property type="evidence" value="ECO:0007669"/>
    <property type="project" value="InterPro"/>
</dbReference>
<proteinExistence type="inferred from homology"/>
<reference evidence="9 10" key="1">
    <citation type="submission" date="2019-04" db="EMBL/GenBank/DDBJ databases">
        <title>Streptomyces oryziradicis sp. nov., a novel actinomycete isolated from rhizosphere soil of rice (Oryza sativa L.).</title>
        <authorList>
            <person name="Li C."/>
        </authorList>
    </citation>
    <scope>NUCLEOTIDE SEQUENCE [LARGE SCALE GENOMIC DNA]</scope>
    <source>
        <strain evidence="9 10">NEAU-C40</strain>
    </source>
</reference>
<organism evidence="9 10">
    <name type="scientific">Actinacidiphila oryziradicis</name>
    <dbReference type="NCBI Taxonomy" id="2571141"/>
    <lineage>
        <taxon>Bacteria</taxon>
        <taxon>Bacillati</taxon>
        <taxon>Actinomycetota</taxon>
        <taxon>Actinomycetes</taxon>
        <taxon>Kitasatosporales</taxon>
        <taxon>Streptomycetaceae</taxon>
        <taxon>Actinacidiphila</taxon>
    </lineage>
</organism>
<evidence type="ECO:0000313" key="9">
    <source>
        <dbReference type="EMBL" id="TKA12296.1"/>
    </source>
</evidence>
<keyword evidence="5" id="KW-0233">DNA recombination</keyword>
<dbReference type="InterPro" id="IPR054472">
    <property type="entry name" value="WHD"/>
</dbReference>
<gene>
    <name evidence="9" type="ORF">FCI23_05565</name>
</gene>
<dbReference type="InterPro" id="IPR025351">
    <property type="entry name" value="Pvc16_N"/>
</dbReference>
<sequence length="458" mass="49526">MAAGERPLVLPDHDCVERPVRVAGVLQECLRRTVQEAVQAGPRTWQQYADLDQQPDIVRLSLLPLDVEDLTKLWAMLFHSPYRLSLVYQATVVLLEGDAALAPVPEVRERTIQLAPSTAVPSTATPGTLPSAVAEPPAAGNAQEPTEEWLAANQRHLVAALDVIRCRLATADDDTIAEAQRHRNELREAMPGPPALERIAERLDLSEFEREVLLMCAGAELDTAFAHACAAAQGDPARTYGMFALGLAHLPGAHWSATTPAASDNPQERLNKEIRRRTDVVGIFPDRDAVLRLVTAVLAEQPDEWTEQHRYVGPDILTNRTGTSPDATDTTEADGPPSALGRGHMSDPEPEPPQPQRYTTSVDVTASAGLKRSTRNPAPLGTRHREREDSCPHLRHSIPGALPGPRRTVPGKSPDRRGGPGGVQGGIPATPVAQEPRLAVREMAGCAGMEQRAVSRGR</sequence>
<evidence type="ECO:0000256" key="4">
    <source>
        <dbReference type="ARBA" id="ARBA00023125"/>
    </source>
</evidence>
<protein>
    <submittedName>
        <fullName evidence="9">DUF4255 domain-containing protein</fullName>
    </submittedName>
</protein>
<dbReference type="Pfam" id="PF22977">
    <property type="entry name" value="WHD"/>
    <property type="match status" value="1"/>
</dbReference>
<feature type="region of interest" description="Disordered" evidence="6">
    <location>
        <begin position="119"/>
        <end position="144"/>
    </location>
</feature>
<evidence type="ECO:0000259" key="7">
    <source>
        <dbReference type="Pfam" id="PF14065"/>
    </source>
</evidence>
<evidence type="ECO:0000256" key="2">
    <source>
        <dbReference type="ARBA" id="ARBA00010961"/>
    </source>
</evidence>
<feature type="domain" description="Winged helix" evidence="8">
    <location>
        <begin position="170"/>
        <end position="236"/>
    </location>
</feature>
<dbReference type="OrthoDB" id="527247at2"/>
<keyword evidence="10" id="KW-1185">Reference proteome</keyword>
<dbReference type="GO" id="GO:0003677">
    <property type="term" value="F:DNA binding"/>
    <property type="evidence" value="ECO:0007669"/>
    <property type="project" value="UniProtKB-KW"/>
</dbReference>
<dbReference type="Pfam" id="PF14065">
    <property type="entry name" value="Pvc16_N"/>
    <property type="match status" value="1"/>
</dbReference>
<feature type="region of interest" description="Disordered" evidence="6">
    <location>
        <begin position="309"/>
        <end position="433"/>
    </location>
</feature>
<dbReference type="AlphaFoldDB" id="A0A4U0SQP5"/>
<name>A0A4U0SQP5_9ACTN</name>
<evidence type="ECO:0000256" key="5">
    <source>
        <dbReference type="ARBA" id="ARBA00023172"/>
    </source>
</evidence>
<feature type="compositionally biased region" description="Polar residues" evidence="6">
    <location>
        <begin position="119"/>
        <end position="128"/>
    </location>
</feature>
<comment type="caution">
    <text evidence="9">The sequence shown here is derived from an EMBL/GenBank/DDBJ whole genome shotgun (WGS) entry which is preliminary data.</text>
</comment>
<evidence type="ECO:0000256" key="1">
    <source>
        <dbReference type="ARBA" id="ARBA00002190"/>
    </source>
</evidence>